<keyword evidence="4" id="KW-1185">Reference proteome</keyword>
<feature type="compositionally biased region" description="Basic residues" evidence="2">
    <location>
        <begin position="50"/>
        <end position="59"/>
    </location>
</feature>
<feature type="region of interest" description="Disordered" evidence="2">
    <location>
        <begin position="329"/>
        <end position="403"/>
    </location>
</feature>
<feature type="compositionally biased region" description="Low complexity" evidence="2">
    <location>
        <begin position="367"/>
        <end position="376"/>
    </location>
</feature>
<feature type="compositionally biased region" description="Low complexity" evidence="2">
    <location>
        <begin position="9"/>
        <end position="22"/>
    </location>
</feature>
<feature type="region of interest" description="Disordered" evidence="2">
    <location>
        <begin position="1"/>
        <end position="28"/>
    </location>
</feature>
<feature type="compositionally biased region" description="Basic and acidic residues" evidence="2">
    <location>
        <begin position="453"/>
        <end position="462"/>
    </location>
</feature>
<feature type="compositionally biased region" description="Basic and acidic residues" evidence="2">
    <location>
        <begin position="425"/>
        <end position="439"/>
    </location>
</feature>
<keyword evidence="1" id="KW-0175">Coiled coil</keyword>
<feature type="compositionally biased region" description="Polar residues" evidence="2">
    <location>
        <begin position="389"/>
        <end position="403"/>
    </location>
</feature>
<feature type="coiled-coil region" evidence="1">
    <location>
        <begin position="577"/>
        <end position="604"/>
    </location>
</feature>
<dbReference type="Proteomes" id="UP001358614">
    <property type="component" value="Chromosome 1"/>
</dbReference>
<protein>
    <submittedName>
        <fullName evidence="3">Uncharacterized protein</fullName>
    </submittedName>
</protein>
<accession>A0AAX4KNP1</accession>
<feature type="compositionally biased region" description="Polar residues" evidence="2">
    <location>
        <begin position="330"/>
        <end position="361"/>
    </location>
</feature>
<proteinExistence type="predicted"/>
<feature type="compositionally biased region" description="Polar residues" evidence="2">
    <location>
        <begin position="137"/>
        <end position="151"/>
    </location>
</feature>
<evidence type="ECO:0000256" key="1">
    <source>
        <dbReference type="SAM" id="Coils"/>
    </source>
</evidence>
<feature type="compositionally biased region" description="Polar residues" evidence="2">
    <location>
        <begin position="176"/>
        <end position="185"/>
    </location>
</feature>
<dbReference type="GeneID" id="91104486"/>
<reference evidence="3 4" key="1">
    <citation type="submission" date="2024-01" db="EMBL/GenBank/DDBJ databases">
        <title>Comparative genomics of Cryptococcus and Kwoniella reveals pathogenesis evolution and contrasting modes of karyotype evolution via chromosome fusion or intercentromeric recombination.</title>
        <authorList>
            <person name="Coelho M.A."/>
            <person name="David-Palma M."/>
            <person name="Shea T."/>
            <person name="Bowers K."/>
            <person name="McGinley-Smith S."/>
            <person name="Mohammad A.W."/>
            <person name="Gnirke A."/>
            <person name="Yurkov A.M."/>
            <person name="Nowrousian M."/>
            <person name="Sun S."/>
            <person name="Cuomo C.A."/>
            <person name="Heitman J."/>
        </authorList>
    </citation>
    <scope>NUCLEOTIDE SEQUENCE [LARGE SCALE GENOMIC DNA]</scope>
    <source>
        <strain evidence="3 4">PYCC6329</strain>
    </source>
</reference>
<evidence type="ECO:0000256" key="2">
    <source>
        <dbReference type="SAM" id="MobiDB-lite"/>
    </source>
</evidence>
<feature type="compositionally biased region" description="Polar residues" evidence="2">
    <location>
        <begin position="279"/>
        <end position="289"/>
    </location>
</feature>
<feature type="region of interest" description="Disordered" evidence="2">
    <location>
        <begin position="42"/>
        <end position="115"/>
    </location>
</feature>
<feature type="compositionally biased region" description="Basic and acidic residues" evidence="2">
    <location>
        <begin position="212"/>
        <end position="222"/>
    </location>
</feature>
<feature type="compositionally biased region" description="Polar residues" evidence="2">
    <location>
        <begin position="245"/>
        <end position="262"/>
    </location>
</feature>
<feature type="region of interest" description="Disordered" evidence="2">
    <location>
        <begin position="422"/>
        <end position="462"/>
    </location>
</feature>
<dbReference type="RefSeq" id="XP_066085551.1">
    <property type="nucleotide sequence ID" value="XM_066229454.1"/>
</dbReference>
<evidence type="ECO:0000313" key="3">
    <source>
        <dbReference type="EMBL" id="WWD07584.1"/>
    </source>
</evidence>
<dbReference type="AlphaFoldDB" id="A0AAX4KNP1"/>
<feature type="compositionally biased region" description="Low complexity" evidence="2">
    <location>
        <begin position="95"/>
        <end position="104"/>
    </location>
</feature>
<evidence type="ECO:0000313" key="4">
    <source>
        <dbReference type="Proteomes" id="UP001358614"/>
    </source>
</evidence>
<name>A0AAX4KNP1_9TREE</name>
<dbReference type="EMBL" id="CP144089">
    <property type="protein sequence ID" value="WWD07584.1"/>
    <property type="molecule type" value="Genomic_DNA"/>
</dbReference>
<gene>
    <name evidence="3" type="ORF">V865_005685</name>
</gene>
<dbReference type="KEGG" id="ker:91104486"/>
<feature type="compositionally biased region" description="Polar residues" evidence="2">
    <location>
        <begin position="75"/>
        <end position="90"/>
    </location>
</feature>
<sequence>MSSFLGQRTSETGTTSNENENSIDSARKSRTLAVLSEIDALLNKSQSSRHNPKSHSPYHRRNDSGFFDSAYGSDESASNQYQTSSKSANYDESDASSLSSGSLEHSSDDLDDTLPYGLSQRLRRHKVGLSGERSISAGEQNGFETFTQSPSDVVHHPAHHPNGSVTSESVPGRPNEISTGPQLSSGVEFAEHSPQDPVIADNGQSISSDSSRSFDRTRLKDIEESDEEVDHHQPSGPFLNRGPDYTQTSLKSSQANSLQRTASIHGRPRRRPSSVRSGLSETSNLSSASRPIHEPRIDPDDMQTARDQYYEDPYTDTSKTDLEIYEEYSRTGSPRSSTFGIISPITPQVHTGESTGFQSWTNDRHSSVSSRSNARSYLPSFLQNRRRPSISSQGSSHTGKSRLSSISYVSRQMGRWKNHFSSMLSRDDENSTPRRKASDVEAELYGNISQAEATRRTQTRDQSLRVEGTRYEVPPQMQEWINQLPMGSEMEPENETSSSPSISLTSVNDEVDDWFRNPSFDLPTSGSSRTGVSLEDALSRLMEERRIKDQQLVEHQSQNNVYARYWGSHTEEGKYDATEDEQEISILRSQISTLQDRLGELESRLYQF</sequence>
<feature type="region of interest" description="Disordered" evidence="2">
    <location>
        <begin position="129"/>
        <end position="305"/>
    </location>
</feature>
<organism evidence="3 4">
    <name type="scientific">Kwoniella europaea PYCC6329</name>
    <dbReference type="NCBI Taxonomy" id="1423913"/>
    <lineage>
        <taxon>Eukaryota</taxon>
        <taxon>Fungi</taxon>
        <taxon>Dikarya</taxon>
        <taxon>Basidiomycota</taxon>
        <taxon>Agaricomycotina</taxon>
        <taxon>Tremellomycetes</taxon>
        <taxon>Tremellales</taxon>
        <taxon>Cryptococcaceae</taxon>
        <taxon>Kwoniella</taxon>
    </lineage>
</organism>